<evidence type="ECO:0000313" key="3">
    <source>
        <dbReference type="Proteomes" id="UP001597353"/>
    </source>
</evidence>
<evidence type="ECO:0000313" key="2">
    <source>
        <dbReference type="EMBL" id="MFD1911436.1"/>
    </source>
</evidence>
<dbReference type="SUPFAM" id="SSF51126">
    <property type="entry name" value="Pectin lyase-like"/>
    <property type="match status" value="1"/>
</dbReference>
<dbReference type="InterPro" id="IPR012334">
    <property type="entry name" value="Pectin_lyas_fold"/>
</dbReference>
<protein>
    <submittedName>
        <fullName evidence="2">Glycosyl hydrolase family 28-related protein</fullName>
    </submittedName>
</protein>
<evidence type="ECO:0000259" key="1">
    <source>
        <dbReference type="Pfam" id="PF12708"/>
    </source>
</evidence>
<dbReference type="Pfam" id="PF12708">
    <property type="entry name" value="Pect-lyase_RHGA_epim"/>
    <property type="match status" value="1"/>
</dbReference>
<reference evidence="3" key="1">
    <citation type="journal article" date="2019" name="Int. J. Syst. Evol. Microbiol.">
        <title>The Global Catalogue of Microorganisms (GCM) 10K type strain sequencing project: providing services to taxonomists for standard genome sequencing and annotation.</title>
        <authorList>
            <consortium name="The Broad Institute Genomics Platform"/>
            <consortium name="The Broad Institute Genome Sequencing Center for Infectious Disease"/>
            <person name="Wu L."/>
            <person name="Ma J."/>
        </authorList>
    </citation>
    <scope>NUCLEOTIDE SEQUENCE [LARGE SCALE GENOMIC DNA]</scope>
    <source>
        <strain evidence="3">CGMCC 4.7242</strain>
    </source>
</reference>
<keyword evidence="2" id="KW-0378">Hydrolase</keyword>
<dbReference type="GO" id="GO:0016787">
    <property type="term" value="F:hydrolase activity"/>
    <property type="evidence" value="ECO:0007669"/>
    <property type="project" value="UniProtKB-KW"/>
</dbReference>
<dbReference type="Proteomes" id="UP001597353">
    <property type="component" value="Unassembled WGS sequence"/>
</dbReference>
<keyword evidence="3" id="KW-1185">Reference proteome</keyword>
<gene>
    <name evidence="2" type="ORF">ACFSGJ_04320</name>
</gene>
<dbReference type="Gene3D" id="2.160.20.10">
    <property type="entry name" value="Single-stranded right-handed beta-helix, Pectin lyase-like"/>
    <property type="match status" value="1"/>
</dbReference>
<comment type="caution">
    <text evidence="2">The sequence shown here is derived from an EMBL/GenBank/DDBJ whole genome shotgun (WGS) entry which is preliminary data.</text>
</comment>
<accession>A0ABW4S1S0</accession>
<dbReference type="RefSeq" id="WP_390259766.1">
    <property type="nucleotide sequence ID" value="NZ_JBHUGH010000003.1"/>
</dbReference>
<name>A0ABW4S1S0_9RHOB</name>
<dbReference type="InterPro" id="IPR024535">
    <property type="entry name" value="RHGA/B-epi-like_pectate_lyase"/>
</dbReference>
<organism evidence="2 3">
    <name type="scientific">Halodurantibacterium flavum</name>
    <dbReference type="NCBI Taxonomy" id="1382802"/>
    <lineage>
        <taxon>Bacteria</taxon>
        <taxon>Pseudomonadati</taxon>
        <taxon>Pseudomonadota</taxon>
        <taxon>Alphaproteobacteria</taxon>
        <taxon>Rhodobacterales</taxon>
        <taxon>Paracoccaceae</taxon>
        <taxon>Halodurantibacterium</taxon>
    </lineage>
</organism>
<dbReference type="EMBL" id="JBHUGH010000003">
    <property type="protein sequence ID" value="MFD1911436.1"/>
    <property type="molecule type" value="Genomic_DNA"/>
</dbReference>
<dbReference type="InterPro" id="IPR011050">
    <property type="entry name" value="Pectin_lyase_fold/virulence"/>
</dbReference>
<proteinExistence type="predicted"/>
<sequence length="764" mass="81967">MNMAVTDGFALMPARFSEGLGLWSRETGTPGSATYLNAPNAAYVPADQDFGGCLELQKIEATQRLRHMGQTPLVPGMYLRVTARVKAISGTLPAVRIAGWAANAQGANIAGVVQVGPSVQLSAYGQVVTVSAILGSGSRPGVDMPWGTGAAYGHLGLDLTGGNGGVVRIDDIQVEDVTGFFARKMMDWVDVRDFGAVGDGVANDRAAFLAADAAAASGGQVLVPAGIYRLADHVTFNAPVRFEGRVAMPADKRLALTRNFDLPSYAAAFGSEEEGLRRGLQALFNFADHISFDLCGRRLELEAPIDVQAAVGNHTTFATRRILTNGQFNIQESPAWNPVTVTSQASYAPADPLVLSNVANIANVPVGALITGRGVGREVYVRATNPATGTITLSQPLYDAAGTQVFTFTRFRYVLDFSGFSSLSAFEVTNCEFLCNGQASGILLSPAGLTFRVSDCVINRPRDRAITSPGRGCQGMFIDRCQFISNEMPLRVADRKTIVFNVNANDVKVRNNRAARFLHFGVCAGTGHMFVGNHFFNGDDEQNGTRVGGLILTTANVKSTVTGNYIDNCSIEMTNEHEANPAFFNQFSFGGLTVTGNIFIASNVAPWFRWLVIKPYGPGHFVHGYYCCGNTFRTFSATVDRVDGVDTTFAPLDYSRFRNITFDGNTFNGITQMTASPVVIRHDQNTAATTWAVDAGDFLPFGGWARLVQAVMPEGPLTNAGGVVRSVASHASVEQGSSRRQVHLHWPEAVRGRAQVTVRVDNPN</sequence>
<feature type="domain" description="Rhamnogalacturonase A/B/Epimerase-like pectate lyase" evidence="1">
    <location>
        <begin position="188"/>
        <end position="250"/>
    </location>
</feature>